<feature type="transmembrane region" description="Helical" evidence="5">
    <location>
        <begin position="47"/>
        <end position="65"/>
    </location>
</feature>
<comment type="caution">
    <text evidence="7">The sequence shown here is derived from an EMBL/GenBank/DDBJ whole genome shotgun (WGS) entry which is preliminary data.</text>
</comment>
<keyword evidence="5" id="KW-0489">Methyltransferase</keyword>
<reference evidence="7 8" key="1">
    <citation type="submission" date="2024-03" db="EMBL/GenBank/DDBJ databases">
        <title>The Acrasis kona genome and developmental transcriptomes reveal deep origins of eukaryotic multicellular pathways.</title>
        <authorList>
            <person name="Sheikh S."/>
            <person name="Fu C.-J."/>
            <person name="Brown M.W."/>
            <person name="Baldauf S.L."/>
        </authorList>
    </citation>
    <scope>NUCLEOTIDE SEQUENCE [LARGE SCALE GENOMIC DNA]</scope>
    <source>
        <strain evidence="7 8">ATCC MYA-3509</strain>
    </source>
</reference>
<evidence type="ECO:0000313" key="7">
    <source>
        <dbReference type="EMBL" id="KAL0481494.1"/>
    </source>
</evidence>
<dbReference type="GO" id="GO:0032259">
    <property type="term" value="P:methylation"/>
    <property type="evidence" value="ECO:0007669"/>
    <property type="project" value="UniProtKB-KW"/>
</dbReference>
<feature type="signal peptide" evidence="6">
    <location>
        <begin position="1"/>
        <end position="18"/>
    </location>
</feature>
<keyword evidence="5" id="KW-0949">S-adenosyl-L-methionine</keyword>
<evidence type="ECO:0000256" key="6">
    <source>
        <dbReference type="SAM" id="SignalP"/>
    </source>
</evidence>
<evidence type="ECO:0000256" key="2">
    <source>
        <dbReference type="ARBA" id="ARBA00022692"/>
    </source>
</evidence>
<accession>A0AAW2YWM7</accession>
<keyword evidence="5" id="KW-0808">Transferase</keyword>
<keyword evidence="3 5" id="KW-1133">Transmembrane helix</keyword>
<dbReference type="Pfam" id="PF04140">
    <property type="entry name" value="ICMT"/>
    <property type="match status" value="1"/>
</dbReference>
<proteinExistence type="inferred from homology"/>
<gene>
    <name evidence="7" type="ORF">AKO1_011223</name>
</gene>
<feature type="transmembrane region" description="Helical" evidence="5">
    <location>
        <begin position="174"/>
        <end position="192"/>
    </location>
</feature>
<comment type="catalytic activity">
    <reaction evidence="5">
        <text>[protein]-C-terminal S-[(2E,6E)-farnesyl]-L-cysteine + S-adenosyl-L-methionine = [protein]-C-terminal S-[(2E,6E)-farnesyl]-L-cysteine methyl ester + S-adenosyl-L-homocysteine</text>
        <dbReference type="Rhea" id="RHEA:21672"/>
        <dbReference type="Rhea" id="RHEA-COMP:12125"/>
        <dbReference type="Rhea" id="RHEA-COMP:12126"/>
        <dbReference type="ChEBI" id="CHEBI:57856"/>
        <dbReference type="ChEBI" id="CHEBI:59789"/>
        <dbReference type="ChEBI" id="CHEBI:90510"/>
        <dbReference type="ChEBI" id="CHEBI:90511"/>
        <dbReference type="EC" id="2.1.1.100"/>
    </reaction>
</comment>
<dbReference type="EMBL" id="JAOPGA020000768">
    <property type="protein sequence ID" value="KAL0481494.1"/>
    <property type="molecule type" value="Genomic_DNA"/>
</dbReference>
<feature type="chain" id="PRO_5043699810" description="Protein-S-isoprenylcysteine O-methyltransferase" evidence="6">
    <location>
        <begin position="19"/>
        <end position="225"/>
    </location>
</feature>
<feature type="transmembrane region" description="Helical" evidence="5">
    <location>
        <begin position="135"/>
        <end position="154"/>
    </location>
</feature>
<evidence type="ECO:0000256" key="4">
    <source>
        <dbReference type="ARBA" id="ARBA00023136"/>
    </source>
</evidence>
<keyword evidence="8" id="KW-1185">Reference proteome</keyword>
<evidence type="ECO:0000313" key="8">
    <source>
        <dbReference type="Proteomes" id="UP001431209"/>
    </source>
</evidence>
<organism evidence="7 8">
    <name type="scientific">Acrasis kona</name>
    <dbReference type="NCBI Taxonomy" id="1008807"/>
    <lineage>
        <taxon>Eukaryota</taxon>
        <taxon>Discoba</taxon>
        <taxon>Heterolobosea</taxon>
        <taxon>Tetramitia</taxon>
        <taxon>Eutetramitia</taxon>
        <taxon>Acrasidae</taxon>
        <taxon>Acrasis</taxon>
    </lineage>
</organism>
<dbReference type="InterPro" id="IPR007269">
    <property type="entry name" value="ICMT_MeTrfase"/>
</dbReference>
<name>A0AAW2YWM7_9EUKA</name>
<protein>
    <recommendedName>
        <fullName evidence="5">Protein-S-isoprenylcysteine O-methyltransferase</fullName>
        <ecNumber evidence="5">2.1.1.100</ecNumber>
    </recommendedName>
</protein>
<evidence type="ECO:0000256" key="1">
    <source>
        <dbReference type="ARBA" id="ARBA00004141"/>
    </source>
</evidence>
<comment type="similarity">
    <text evidence="5">Belongs to the class VI-like SAM-binding methyltransferase superfamily. Isoprenylcysteine carboxyl methyltransferase family.</text>
</comment>
<dbReference type="PANTHER" id="PTHR12714:SF9">
    <property type="entry name" value="PROTEIN-S-ISOPRENYLCYSTEINE O-METHYLTRANSFERASE"/>
    <property type="match status" value="1"/>
</dbReference>
<evidence type="ECO:0000256" key="5">
    <source>
        <dbReference type="RuleBase" id="RU362022"/>
    </source>
</evidence>
<keyword evidence="2 5" id="KW-0812">Transmembrane</keyword>
<evidence type="ECO:0000256" key="3">
    <source>
        <dbReference type="ARBA" id="ARBA00022989"/>
    </source>
</evidence>
<keyword evidence="5" id="KW-0256">Endoplasmic reticulum</keyword>
<dbReference type="AlphaFoldDB" id="A0AAW2YWM7"/>
<dbReference type="Proteomes" id="UP001431209">
    <property type="component" value="Unassembled WGS sequence"/>
</dbReference>
<feature type="transmembrane region" description="Helical" evidence="5">
    <location>
        <begin position="95"/>
        <end position="123"/>
    </location>
</feature>
<keyword evidence="4 5" id="KW-0472">Membrane</keyword>
<sequence length="225" mass="26193">MLLDLILLIVADYTTCKALINPNKQKEDPEINEGRFIIFMKNISLPIVRFILTIVTIIYSLLMVLQHVNSPLLNTVCPTGLHSSLRLSNMQMLGVIFATFGSLLRLWCFYTLGSFFTFDVAILPKHELVKSGPYAYVRHPSYTALFFIVSGIYMMFKRTDWLLCFVRPSIVDILAHWSVPILNIIIIFIFISKRVKIEEDTMERHFKAEYKEYKKKTNKFLPFIL</sequence>
<dbReference type="GO" id="GO:0004671">
    <property type="term" value="F:protein C-terminal S-isoprenylcysteine carboxyl O-methyltransferase activity"/>
    <property type="evidence" value="ECO:0007669"/>
    <property type="project" value="UniProtKB-EC"/>
</dbReference>
<comment type="subcellular location">
    <subcellularLocation>
        <location evidence="5">Endoplasmic reticulum membrane</location>
        <topology evidence="5">Multi-pass membrane protein</topology>
    </subcellularLocation>
    <subcellularLocation>
        <location evidence="1">Membrane</location>
        <topology evidence="1">Multi-pass membrane protein</topology>
    </subcellularLocation>
</comment>
<dbReference type="PANTHER" id="PTHR12714">
    <property type="entry name" value="PROTEIN-S ISOPRENYLCYSTEINE O-METHYLTRANSFERASE"/>
    <property type="match status" value="1"/>
</dbReference>
<dbReference type="GO" id="GO:0005789">
    <property type="term" value="C:endoplasmic reticulum membrane"/>
    <property type="evidence" value="ECO:0007669"/>
    <property type="project" value="UniProtKB-SubCell"/>
</dbReference>
<keyword evidence="6" id="KW-0732">Signal</keyword>
<dbReference type="EC" id="2.1.1.100" evidence="5"/>
<dbReference type="Gene3D" id="1.20.120.1630">
    <property type="match status" value="1"/>
</dbReference>